<gene>
    <name evidence="6" type="ORF">CASFOL_034092</name>
</gene>
<keyword evidence="2" id="KW-0805">Transcription regulation</keyword>
<keyword evidence="3" id="KW-0804">Transcription</keyword>
<proteinExistence type="predicted"/>
<evidence type="ECO:0000259" key="5">
    <source>
        <dbReference type="PROSITE" id="PS50934"/>
    </source>
</evidence>
<dbReference type="Pfam" id="PF04433">
    <property type="entry name" value="SWIRM"/>
    <property type="match status" value="1"/>
</dbReference>
<dbReference type="SUPFAM" id="SSF46689">
    <property type="entry name" value="Homeodomain-like"/>
    <property type="match status" value="1"/>
</dbReference>
<dbReference type="AlphaFoldDB" id="A0ABD3BY77"/>
<name>A0ABD3BY77_9LAMI</name>
<feature type="domain" description="SWIRM" evidence="5">
    <location>
        <begin position="68"/>
        <end position="165"/>
    </location>
</feature>
<dbReference type="InterPro" id="IPR036388">
    <property type="entry name" value="WH-like_DNA-bd_sf"/>
</dbReference>
<dbReference type="PROSITE" id="PS50934">
    <property type="entry name" value="SWIRM"/>
    <property type="match status" value="1"/>
</dbReference>
<comment type="caution">
    <text evidence="6">The sequence shown here is derived from an EMBL/GenBank/DDBJ whole genome shotgun (WGS) entry which is preliminary data.</text>
</comment>
<evidence type="ECO:0000256" key="4">
    <source>
        <dbReference type="ARBA" id="ARBA00023242"/>
    </source>
</evidence>
<dbReference type="PANTHER" id="PTHR13507">
    <property type="entry name" value="PRKR-INTERACTING PROTEIN 1"/>
    <property type="match status" value="1"/>
</dbReference>
<dbReference type="GO" id="GO:0005634">
    <property type="term" value="C:nucleus"/>
    <property type="evidence" value="ECO:0007669"/>
    <property type="project" value="UniProtKB-ARBA"/>
</dbReference>
<keyword evidence="1" id="KW-0217">Developmental protein</keyword>
<evidence type="ECO:0000313" key="7">
    <source>
        <dbReference type="Proteomes" id="UP001632038"/>
    </source>
</evidence>
<reference evidence="7" key="1">
    <citation type="journal article" date="2024" name="IScience">
        <title>Strigolactones Initiate the Formation of Haustorium-like Structures in Castilleja.</title>
        <authorList>
            <person name="Buerger M."/>
            <person name="Peterson D."/>
            <person name="Chory J."/>
        </authorList>
    </citation>
    <scope>NUCLEOTIDE SEQUENCE [LARGE SCALE GENOMIC DNA]</scope>
</reference>
<organism evidence="6 7">
    <name type="scientific">Castilleja foliolosa</name>
    <dbReference type="NCBI Taxonomy" id="1961234"/>
    <lineage>
        <taxon>Eukaryota</taxon>
        <taxon>Viridiplantae</taxon>
        <taxon>Streptophyta</taxon>
        <taxon>Embryophyta</taxon>
        <taxon>Tracheophyta</taxon>
        <taxon>Spermatophyta</taxon>
        <taxon>Magnoliopsida</taxon>
        <taxon>eudicotyledons</taxon>
        <taxon>Gunneridae</taxon>
        <taxon>Pentapetalae</taxon>
        <taxon>asterids</taxon>
        <taxon>lamiids</taxon>
        <taxon>Lamiales</taxon>
        <taxon>Orobanchaceae</taxon>
        <taxon>Pedicularideae</taxon>
        <taxon>Castillejinae</taxon>
        <taxon>Castilleja</taxon>
    </lineage>
</organism>
<keyword evidence="4" id="KW-0539">Nucleus</keyword>
<keyword evidence="7" id="KW-1185">Reference proteome</keyword>
<dbReference type="PANTHER" id="PTHR13507:SF0">
    <property type="entry name" value="PRKR-INTERACTING PROTEIN 1"/>
    <property type="match status" value="1"/>
</dbReference>
<dbReference type="Proteomes" id="UP001632038">
    <property type="component" value="Unassembled WGS sequence"/>
</dbReference>
<evidence type="ECO:0000313" key="6">
    <source>
        <dbReference type="EMBL" id="KAL3621896.1"/>
    </source>
</evidence>
<dbReference type="Gene3D" id="1.10.10.10">
    <property type="entry name" value="Winged helix-like DNA-binding domain superfamily/Winged helix DNA-binding domain"/>
    <property type="match status" value="1"/>
</dbReference>
<dbReference type="InterPro" id="IPR009548">
    <property type="entry name" value="Prkrip1"/>
</dbReference>
<protein>
    <recommendedName>
        <fullName evidence="5">SWIRM domain-containing protein</fullName>
    </recommendedName>
</protein>
<accession>A0ABD3BY77</accession>
<dbReference type="InterPro" id="IPR007526">
    <property type="entry name" value="SWIRM"/>
</dbReference>
<evidence type="ECO:0000256" key="1">
    <source>
        <dbReference type="ARBA" id="ARBA00022473"/>
    </source>
</evidence>
<evidence type="ECO:0000256" key="2">
    <source>
        <dbReference type="ARBA" id="ARBA00023015"/>
    </source>
</evidence>
<dbReference type="FunFam" id="1.10.10.10:FF:000020">
    <property type="entry name" value="SWI/SNF complex subunit SMARCC2 isoform c"/>
    <property type="match status" value="1"/>
</dbReference>
<dbReference type="InterPro" id="IPR009057">
    <property type="entry name" value="Homeodomain-like_sf"/>
</dbReference>
<evidence type="ECO:0000256" key="3">
    <source>
        <dbReference type="ARBA" id="ARBA00023163"/>
    </source>
</evidence>
<sequence>MSSSSGRAGSVAAGDLQLVTVAERSPVALPPRPPSSSSSALVEYTPHAANPEDEDLEIKLLRIIDCVPVRVNNTSGTSAGSGYGDFHQFVPEFFDGRSSSKNPRAYKYYRNAIIRHFRENPNRKITFTEVRKTIVGDVGSIRRVFDFLEAWGLINYVGSTKPQLKWEDKETKSAASAAAQGGDSAADGPHASATKRRSAMAAILFHDITLCARCYVRGNYMVGLSSLYFKRIEISEETKTDWRYRKAKRKSCVISLSTPTESDEVLWWGDGVRGCDRIASTLCVSAARYDNIDDVKSIASSEFSLDSKDSEGCTGTTYGFSKRVVAWRVPATIVRLELISAEGFAFRPAAIAWLEVKSLGFILYIKTFMVFQKKFGIRIVLKAKNRLQK</sequence>
<dbReference type="EMBL" id="JAVIJP010000061">
    <property type="protein sequence ID" value="KAL3621896.1"/>
    <property type="molecule type" value="Genomic_DNA"/>
</dbReference>